<evidence type="ECO:0000313" key="5">
    <source>
        <dbReference type="EMBL" id="SFN67685.1"/>
    </source>
</evidence>
<sequence>MTVDEPDEMAEQHEPDTVARRGRWRTGERSRRRILDAARALFAERGYDRATVRRIAATAQVDPAMVYYFFETKSRLFTEALALPVNPAEEVAAELSGGVDGLGERIVRHFLDVWDRAPTVEPMLALLRSAPTDERSAAMFTGYIEQEIIARIATVVPEPARLRAELVGSHLMGLLLARHVLRIEPLASTSPDTVATWMGPTLQRYLTDPAPAPDPTA</sequence>
<dbReference type="InterPro" id="IPR036271">
    <property type="entry name" value="Tet_transcr_reg_TetR-rel_C_sf"/>
</dbReference>
<feature type="domain" description="HTH tetR-type" evidence="4">
    <location>
        <begin position="28"/>
        <end position="88"/>
    </location>
</feature>
<dbReference type="Gene3D" id="1.10.10.60">
    <property type="entry name" value="Homeodomain-like"/>
    <property type="match status" value="1"/>
</dbReference>
<dbReference type="EMBL" id="FOUY01000019">
    <property type="protein sequence ID" value="SFN67685.1"/>
    <property type="molecule type" value="Genomic_DNA"/>
</dbReference>
<dbReference type="GO" id="GO:0000976">
    <property type="term" value="F:transcription cis-regulatory region binding"/>
    <property type="evidence" value="ECO:0007669"/>
    <property type="project" value="TreeGrafter"/>
</dbReference>
<protein>
    <submittedName>
        <fullName evidence="5">Transcriptional regulator, TetR family</fullName>
    </submittedName>
</protein>
<dbReference type="PANTHER" id="PTHR30055">
    <property type="entry name" value="HTH-TYPE TRANSCRIPTIONAL REGULATOR RUTR"/>
    <property type="match status" value="1"/>
</dbReference>
<proteinExistence type="predicted"/>
<feature type="region of interest" description="Disordered" evidence="3">
    <location>
        <begin position="1"/>
        <end position="23"/>
    </location>
</feature>
<evidence type="ECO:0000256" key="1">
    <source>
        <dbReference type="ARBA" id="ARBA00023125"/>
    </source>
</evidence>
<gene>
    <name evidence="5" type="ORF">SAMN05216207_10193</name>
</gene>
<dbReference type="InterPro" id="IPR001647">
    <property type="entry name" value="HTH_TetR"/>
</dbReference>
<evidence type="ECO:0000259" key="4">
    <source>
        <dbReference type="PROSITE" id="PS50977"/>
    </source>
</evidence>
<dbReference type="PANTHER" id="PTHR30055:SF235">
    <property type="entry name" value="TRANSCRIPTIONAL REGULATORY PROTEIN"/>
    <property type="match status" value="1"/>
</dbReference>
<dbReference type="PROSITE" id="PS50977">
    <property type="entry name" value="HTH_TETR_2"/>
    <property type="match status" value="1"/>
</dbReference>
<reference evidence="5 6" key="1">
    <citation type="submission" date="2016-10" db="EMBL/GenBank/DDBJ databases">
        <authorList>
            <person name="de Groot N.N."/>
        </authorList>
    </citation>
    <scope>NUCLEOTIDE SEQUENCE [LARGE SCALE GENOMIC DNA]</scope>
    <source>
        <strain evidence="5 6">CGMCC 4.1877</strain>
    </source>
</reference>
<feature type="compositionally biased region" description="Basic and acidic residues" evidence="3">
    <location>
        <begin position="10"/>
        <end position="23"/>
    </location>
</feature>
<evidence type="ECO:0000256" key="2">
    <source>
        <dbReference type="PROSITE-ProRule" id="PRU00335"/>
    </source>
</evidence>
<accession>A0A1I5AZ01</accession>
<name>A0A1I5AZ01_PSUAM</name>
<feature type="DNA-binding region" description="H-T-H motif" evidence="2">
    <location>
        <begin position="51"/>
        <end position="70"/>
    </location>
</feature>
<keyword evidence="6" id="KW-1185">Reference proteome</keyword>
<dbReference type="RefSeq" id="WP_218162822.1">
    <property type="nucleotide sequence ID" value="NZ_FOUY01000019.1"/>
</dbReference>
<dbReference type="InterPro" id="IPR041678">
    <property type="entry name" value="TetR_C_16"/>
</dbReference>
<dbReference type="Pfam" id="PF17920">
    <property type="entry name" value="TetR_C_16"/>
    <property type="match status" value="1"/>
</dbReference>
<dbReference type="InterPro" id="IPR009057">
    <property type="entry name" value="Homeodomain-like_sf"/>
</dbReference>
<dbReference type="SUPFAM" id="SSF48498">
    <property type="entry name" value="Tetracyclin repressor-like, C-terminal domain"/>
    <property type="match status" value="1"/>
</dbReference>
<evidence type="ECO:0000256" key="3">
    <source>
        <dbReference type="SAM" id="MobiDB-lite"/>
    </source>
</evidence>
<dbReference type="SUPFAM" id="SSF46689">
    <property type="entry name" value="Homeodomain-like"/>
    <property type="match status" value="1"/>
</dbReference>
<organism evidence="5 6">
    <name type="scientific">Pseudonocardia ammonioxydans</name>
    <dbReference type="NCBI Taxonomy" id="260086"/>
    <lineage>
        <taxon>Bacteria</taxon>
        <taxon>Bacillati</taxon>
        <taxon>Actinomycetota</taxon>
        <taxon>Actinomycetes</taxon>
        <taxon>Pseudonocardiales</taxon>
        <taxon>Pseudonocardiaceae</taxon>
        <taxon>Pseudonocardia</taxon>
    </lineage>
</organism>
<dbReference type="GO" id="GO:0003700">
    <property type="term" value="F:DNA-binding transcription factor activity"/>
    <property type="evidence" value="ECO:0007669"/>
    <property type="project" value="TreeGrafter"/>
</dbReference>
<dbReference type="Pfam" id="PF00440">
    <property type="entry name" value="TetR_N"/>
    <property type="match status" value="1"/>
</dbReference>
<dbReference type="STRING" id="260086.SAMN05216207_10193"/>
<dbReference type="InterPro" id="IPR050109">
    <property type="entry name" value="HTH-type_TetR-like_transc_reg"/>
</dbReference>
<evidence type="ECO:0000313" key="6">
    <source>
        <dbReference type="Proteomes" id="UP000199614"/>
    </source>
</evidence>
<dbReference type="PRINTS" id="PR00455">
    <property type="entry name" value="HTHTETR"/>
</dbReference>
<keyword evidence="1 2" id="KW-0238">DNA-binding</keyword>
<dbReference type="AlphaFoldDB" id="A0A1I5AZ01"/>
<dbReference type="Proteomes" id="UP000199614">
    <property type="component" value="Unassembled WGS sequence"/>
</dbReference>
<dbReference type="Gene3D" id="1.10.357.10">
    <property type="entry name" value="Tetracycline Repressor, domain 2"/>
    <property type="match status" value="1"/>
</dbReference>